<organism evidence="5 6">
    <name type="scientific">Enterococcus canis</name>
    <dbReference type="NCBI Taxonomy" id="214095"/>
    <lineage>
        <taxon>Bacteria</taxon>
        <taxon>Bacillati</taxon>
        <taxon>Bacillota</taxon>
        <taxon>Bacilli</taxon>
        <taxon>Lactobacillales</taxon>
        <taxon>Enterococcaceae</taxon>
        <taxon>Enterococcus</taxon>
    </lineage>
</organism>
<dbReference type="PANTHER" id="PTHR43150">
    <property type="entry name" value="HYPERKINETIC, ISOFORM M"/>
    <property type="match status" value="1"/>
</dbReference>
<keyword evidence="3" id="KW-0560">Oxidoreductase</keyword>
<dbReference type="Proteomes" id="UP000181884">
    <property type="component" value="Unassembled WGS sequence"/>
</dbReference>
<dbReference type="InterPro" id="IPR036812">
    <property type="entry name" value="NAD(P)_OxRdtase_dom_sf"/>
</dbReference>
<evidence type="ECO:0000256" key="1">
    <source>
        <dbReference type="ARBA" id="ARBA00006515"/>
    </source>
</evidence>
<evidence type="ECO:0000256" key="2">
    <source>
        <dbReference type="ARBA" id="ARBA00022857"/>
    </source>
</evidence>
<keyword evidence="2" id="KW-0521">NADP</keyword>
<dbReference type="InterPro" id="IPR005399">
    <property type="entry name" value="K_chnl_volt-dep_bsu_KCNAB-rel"/>
</dbReference>
<evidence type="ECO:0000313" key="5">
    <source>
        <dbReference type="EMBL" id="OJG18019.1"/>
    </source>
</evidence>
<gene>
    <name evidence="5" type="ORF">RU97_GL002092</name>
</gene>
<dbReference type="SUPFAM" id="SSF51430">
    <property type="entry name" value="NAD(P)-linked oxidoreductase"/>
    <property type="match status" value="1"/>
</dbReference>
<dbReference type="GO" id="GO:0016491">
    <property type="term" value="F:oxidoreductase activity"/>
    <property type="evidence" value="ECO:0007669"/>
    <property type="project" value="UniProtKB-KW"/>
</dbReference>
<dbReference type="PANTHER" id="PTHR43150:SF4">
    <property type="entry name" value="L-GLYCERALDEHYDE 3-PHOSPHATE REDUCTASE"/>
    <property type="match status" value="1"/>
</dbReference>
<reference evidence="5 6" key="1">
    <citation type="submission" date="2014-12" db="EMBL/GenBank/DDBJ databases">
        <title>Draft genome sequences of 29 type strains of Enterococci.</title>
        <authorList>
            <person name="Zhong Z."/>
            <person name="Sun Z."/>
            <person name="Liu W."/>
            <person name="Zhang W."/>
            <person name="Zhang H."/>
        </authorList>
    </citation>
    <scope>NUCLEOTIDE SEQUENCE [LARGE SCALE GENOMIC DNA]</scope>
    <source>
        <strain evidence="5 6">DSM 17029</strain>
    </source>
</reference>
<dbReference type="AlphaFoldDB" id="A0A1L8RE14"/>
<dbReference type="CDD" id="cd19089">
    <property type="entry name" value="AKR_AKR14A1_2"/>
    <property type="match status" value="1"/>
</dbReference>
<dbReference type="GO" id="GO:0051596">
    <property type="term" value="P:methylglyoxal catabolic process"/>
    <property type="evidence" value="ECO:0007669"/>
    <property type="project" value="TreeGrafter"/>
</dbReference>
<evidence type="ECO:0000259" key="4">
    <source>
        <dbReference type="Pfam" id="PF00248"/>
    </source>
</evidence>
<proteinExistence type="inferred from homology"/>
<feature type="domain" description="NADP-dependent oxidoreductase" evidence="4">
    <location>
        <begin position="30"/>
        <end position="330"/>
    </location>
</feature>
<dbReference type="STRING" id="214095.RU97_GL002092"/>
<dbReference type="InterPro" id="IPR023210">
    <property type="entry name" value="NADP_OxRdtase_dom"/>
</dbReference>
<comment type="similarity">
    <text evidence="1">Belongs to the shaker potassium channel beta subunit family.</text>
</comment>
<dbReference type="Pfam" id="PF00248">
    <property type="entry name" value="Aldo_ket_red"/>
    <property type="match status" value="1"/>
</dbReference>
<evidence type="ECO:0000313" key="6">
    <source>
        <dbReference type="Proteomes" id="UP000181884"/>
    </source>
</evidence>
<name>A0A1L8RE14_9ENTE</name>
<protein>
    <recommendedName>
        <fullName evidence="4">NADP-dependent oxidoreductase domain-containing protein</fullName>
    </recommendedName>
</protein>
<dbReference type="Gene3D" id="3.20.20.100">
    <property type="entry name" value="NADP-dependent oxidoreductase domain"/>
    <property type="match status" value="1"/>
</dbReference>
<evidence type="ECO:0000256" key="3">
    <source>
        <dbReference type="ARBA" id="ARBA00023002"/>
    </source>
</evidence>
<sequence length="331" mass="37530">MKMYLANENRYDHMTYRRAGNSGLLLPPVSLGLWRGHGDQGVLANTRDLVLHAFDEGIIHFDLANNYGPSRGSAETNFGAILKSDLMPYRDELIISSKAGYYMHPGPYGEFSSKKYLYASLDASLKRMGLDYVDIFYSHRPDPNTPFEETAETLDLLVRQGKALYIGISNYFTEDTKKMIALFEKKGTPFVIHQMSYNMLNREVEEDGLFDLLEEHQLGAIAYGPLAEGLLSDKFSQKIPDDFPIHRTNAYILQGDSQAKTQKRLHDLYDLAQQRGQTLSQMALAWLLRKETMTSVVVGTTTIPHFDDNLAALKNTTFSDEELTQIEKILH</sequence>
<accession>A0A1L8RE14</accession>
<dbReference type="EMBL" id="JXKH01000005">
    <property type="protein sequence ID" value="OJG18019.1"/>
    <property type="molecule type" value="Genomic_DNA"/>
</dbReference>
<comment type="caution">
    <text evidence="5">The sequence shown here is derived from an EMBL/GenBank/DDBJ whole genome shotgun (WGS) entry which is preliminary data.</text>
</comment>
<keyword evidence="6" id="KW-1185">Reference proteome</keyword>